<dbReference type="AlphaFoldDB" id="A0AAF0ERD6"/>
<dbReference type="PANTHER" id="PTHR37331:SF1">
    <property type="entry name" value="YALI0F11671P"/>
    <property type="match status" value="1"/>
</dbReference>
<proteinExistence type="predicted"/>
<reference evidence="1" key="1">
    <citation type="submission" date="2023-03" db="EMBL/GenBank/DDBJ databases">
        <title>Mating type loci evolution in Malassezia.</title>
        <authorList>
            <person name="Coelho M.A."/>
        </authorList>
    </citation>
    <scope>NUCLEOTIDE SEQUENCE</scope>
    <source>
        <strain evidence="1">CBS 11721</strain>
    </source>
</reference>
<gene>
    <name evidence="1" type="ORF">MCUN1_002334</name>
</gene>
<evidence type="ECO:0000313" key="2">
    <source>
        <dbReference type="Proteomes" id="UP001219933"/>
    </source>
</evidence>
<accession>A0AAF0ERD6</accession>
<dbReference type="PANTHER" id="PTHR37331">
    <property type="entry name" value="YALI0F11671P"/>
    <property type="match status" value="1"/>
</dbReference>
<evidence type="ECO:0000313" key="1">
    <source>
        <dbReference type="EMBL" id="WFD35478.1"/>
    </source>
</evidence>
<name>A0AAF0ERD6_9BASI</name>
<keyword evidence="2" id="KW-1185">Reference proteome</keyword>
<dbReference type="EMBL" id="CP119879">
    <property type="protein sequence ID" value="WFD35478.1"/>
    <property type="molecule type" value="Genomic_DNA"/>
</dbReference>
<organism evidence="1 2">
    <name type="scientific">Malassezia cuniculi</name>
    <dbReference type="NCBI Taxonomy" id="948313"/>
    <lineage>
        <taxon>Eukaryota</taxon>
        <taxon>Fungi</taxon>
        <taxon>Dikarya</taxon>
        <taxon>Basidiomycota</taxon>
        <taxon>Ustilaginomycotina</taxon>
        <taxon>Malasseziomycetes</taxon>
        <taxon>Malasseziales</taxon>
        <taxon>Malasseziaceae</taxon>
        <taxon>Malassezia</taxon>
    </lineage>
</organism>
<protein>
    <submittedName>
        <fullName evidence="1">Uncharacterized protein</fullName>
    </submittedName>
</protein>
<sequence>MLLTAIFARGAGAGAAVRRALHSSAVRDPVRETGLYYHALGDGEWAISLRADAPDRPDSPWVVGRLAVPAAVEPPAHLRNRPDSVRLNARFWDELHHVFREHVAHDETLQFEANMRENGWAHLSDMRDSLHLVRTPTPDSIFGTVAFVERKIDPSTYERNPIGMAQSGI</sequence>
<dbReference type="Proteomes" id="UP001219933">
    <property type="component" value="Chromosome 3"/>
</dbReference>